<dbReference type="AlphaFoldDB" id="A0A930KMG9"/>
<comment type="caution">
    <text evidence="3">The sequence shown here is derived from an EMBL/GenBank/DDBJ whole genome shotgun (WGS) entry which is preliminary data.</text>
</comment>
<dbReference type="Proteomes" id="UP000769484">
    <property type="component" value="Unassembled WGS sequence"/>
</dbReference>
<evidence type="ECO:0000313" key="4">
    <source>
        <dbReference type="Proteomes" id="UP000769484"/>
    </source>
</evidence>
<protein>
    <submittedName>
        <fullName evidence="3">Pentapeptide repeat-containing protein</fullName>
    </submittedName>
</protein>
<feature type="transmembrane region" description="Helical" evidence="2">
    <location>
        <begin position="38"/>
        <end position="60"/>
    </location>
</feature>
<dbReference type="Gene3D" id="2.160.20.80">
    <property type="entry name" value="E3 ubiquitin-protein ligase SopA"/>
    <property type="match status" value="1"/>
</dbReference>
<feature type="compositionally biased region" description="Basic and acidic residues" evidence="1">
    <location>
        <begin position="475"/>
        <end position="485"/>
    </location>
</feature>
<sequence>MFLNPAEAWRLLLICAGIVAGFLLYAHLSKIKQKVPLFYCWLGAIAVLGGAVAFFLPIAVNSGFAKDDDGSALRQALLYTTGGVLGVITLGETHRKNNQEKEKNENDHIRQVHAERRSRYAKAIEQLADNKASIRLGGIYTLVGLVDEWLDDNKTLSDSAEDSNKRKEEGQVIINNLCSYIRSPFPLAAKIEEYEAHKKLEELKKKESENTLIGAEPFMLKALSERFTNTQHYKKPEDITTDYAQFHEEQDVRRTIFVEMSKRSSTFTRDENNKVIDISPGMWSDFDFDFSRAPIFYPLNNLTIERADFNLANFYGRAEFYNVTFVQDAGFILATFACDADFRKATFIRDADFDRADFICDTDFSEATFSISVDFTKTTFTYDANFSKTIFAQDAIFSGATFNQNVSFSEATFKTYKPFFAQWGEVRTRFSIYADPQKHNFKTRQDSQPIPLGKAELDDVEHIIPEGAVLFNPKSWDDKTQDHPISEPAMPLENSDTEE</sequence>
<evidence type="ECO:0000256" key="1">
    <source>
        <dbReference type="SAM" id="MobiDB-lite"/>
    </source>
</evidence>
<organism evidence="3 4">
    <name type="scientific">Rothia dentocariosa</name>
    <dbReference type="NCBI Taxonomy" id="2047"/>
    <lineage>
        <taxon>Bacteria</taxon>
        <taxon>Bacillati</taxon>
        <taxon>Actinomycetota</taxon>
        <taxon>Actinomycetes</taxon>
        <taxon>Micrococcales</taxon>
        <taxon>Micrococcaceae</taxon>
        <taxon>Rothia</taxon>
    </lineage>
</organism>
<keyword evidence="2" id="KW-0812">Transmembrane</keyword>
<gene>
    <name evidence="3" type="ORF">HXO56_10700</name>
</gene>
<evidence type="ECO:0000256" key="2">
    <source>
        <dbReference type="SAM" id="Phobius"/>
    </source>
</evidence>
<reference evidence="3" key="1">
    <citation type="submission" date="2020-04" db="EMBL/GenBank/DDBJ databases">
        <title>Deep metagenomics examines the oral microbiome during advanced dental caries in children, revealing novel taxa and co-occurrences with host molecules.</title>
        <authorList>
            <person name="Baker J.L."/>
            <person name="Morton J.T."/>
            <person name="Dinis M."/>
            <person name="Alvarez R."/>
            <person name="Tran N.C."/>
            <person name="Knight R."/>
            <person name="Edlund A."/>
        </authorList>
    </citation>
    <scope>NUCLEOTIDE SEQUENCE</scope>
    <source>
        <strain evidence="3">JCVI_47_bin.4</strain>
    </source>
</reference>
<accession>A0A930KMG9</accession>
<name>A0A930KMG9_9MICC</name>
<dbReference type="Pfam" id="PF13576">
    <property type="entry name" value="Pentapeptide_3"/>
    <property type="match status" value="1"/>
</dbReference>
<evidence type="ECO:0000313" key="3">
    <source>
        <dbReference type="EMBL" id="MBF1650532.1"/>
    </source>
</evidence>
<keyword evidence="2" id="KW-0472">Membrane</keyword>
<proteinExistence type="predicted"/>
<feature type="region of interest" description="Disordered" evidence="1">
    <location>
        <begin position="473"/>
        <end position="499"/>
    </location>
</feature>
<dbReference type="InterPro" id="IPR001646">
    <property type="entry name" value="5peptide_repeat"/>
</dbReference>
<dbReference type="EMBL" id="JABZXJ010000066">
    <property type="protein sequence ID" value="MBF1650532.1"/>
    <property type="molecule type" value="Genomic_DNA"/>
</dbReference>
<feature type="transmembrane region" description="Helical" evidence="2">
    <location>
        <begin position="6"/>
        <end position="26"/>
    </location>
</feature>
<keyword evidence="2" id="KW-1133">Transmembrane helix</keyword>